<evidence type="ECO:0000256" key="6">
    <source>
        <dbReference type="ARBA" id="ARBA00022692"/>
    </source>
</evidence>
<keyword evidence="7" id="KW-0999">Mitochondrion inner membrane</keyword>
<evidence type="ECO:0000256" key="5">
    <source>
        <dbReference type="ARBA" id="ARBA00019222"/>
    </source>
</evidence>
<name>A0ABR1F6Q1_9ASCO</name>
<keyword evidence="10 12" id="KW-0472">Membrane</keyword>
<protein>
    <recommendedName>
        <fullName evidence="4">Cytochrome c oxidase assembly protein COX16, mitochondrial</fullName>
    </recommendedName>
    <alternativeName>
        <fullName evidence="5">Cytochrome c oxidase assembly protein cox16, mitochondrial</fullName>
    </alternativeName>
</protein>
<dbReference type="Pfam" id="PF14138">
    <property type="entry name" value="COX16"/>
    <property type="match status" value="1"/>
</dbReference>
<organism evidence="13 14">
    <name type="scientific">Myxozyma melibiosi</name>
    <dbReference type="NCBI Taxonomy" id="54550"/>
    <lineage>
        <taxon>Eukaryota</taxon>
        <taxon>Fungi</taxon>
        <taxon>Dikarya</taxon>
        <taxon>Ascomycota</taxon>
        <taxon>Saccharomycotina</taxon>
        <taxon>Lipomycetes</taxon>
        <taxon>Lipomycetales</taxon>
        <taxon>Lipomycetaceae</taxon>
        <taxon>Myxozyma</taxon>
    </lineage>
</organism>
<evidence type="ECO:0000256" key="3">
    <source>
        <dbReference type="ARBA" id="ARBA00008370"/>
    </source>
</evidence>
<feature type="compositionally biased region" description="Low complexity" evidence="11">
    <location>
        <begin position="33"/>
        <end position="47"/>
    </location>
</feature>
<accession>A0ABR1F6Q1</accession>
<proteinExistence type="inferred from homology"/>
<keyword evidence="6 12" id="KW-0812">Transmembrane</keyword>
<dbReference type="GeneID" id="90035479"/>
<evidence type="ECO:0000313" key="13">
    <source>
        <dbReference type="EMBL" id="KAK7204778.1"/>
    </source>
</evidence>
<evidence type="ECO:0000256" key="4">
    <source>
        <dbReference type="ARBA" id="ARBA00015368"/>
    </source>
</evidence>
<evidence type="ECO:0000313" key="14">
    <source>
        <dbReference type="Proteomes" id="UP001498771"/>
    </source>
</evidence>
<keyword evidence="8 12" id="KW-1133">Transmembrane helix</keyword>
<comment type="function">
    <text evidence="1">Required for the assembly of the mitochondrial respiratory chain complex IV (CIV), also known as cytochrome c oxidase. May participate in merging the COX1 and COX2 assembly lines.</text>
</comment>
<dbReference type="EMBL" id="JBBJBU010000007">
    <property type="protein sequence ID" value="KAK7204778.1"/>
    <property type="molecule type" value="Genomic_DNA"/>
</dbReference>
<reference evidence="13 14" key="1">
    <citation type="submission" date="2024-03" db="EMBL/GenBank/DDBJ databases">
        <title>Genome-scale model development and genomic sequencing of the oleaginous clade Lipomyces.</title>
        <authorList>
            <consortium name="Lawrence Berkeley National Laboratory"/>
            <person name="Czajka J.J."/>
            <person name="Han Y."/>
            <person name="Kim J."/>
            <person name="Mondo S.J."/>
            <person name="Hofstad B.A."/>
            <person name="Robles A."/>
            <person name="Haridas S."/>
            <person name="Riley R."/>
            <person name="LaButti K."/>
            <person name="Pangilinan J."/>
            <person name="Andreopoulos W."/>
            <person name="Lipzen A."/>
            <person name="Yan J."/>
            <person name="Wang M."/>
            <person name="Ng V."/>
            <person name="Grigoriev I.V."/>
            <person name="Spatafora J.W."/>
            <person name="Magnuson J.K."/>
            <person name="Baker S.E."/>
            <person name="Pomraning K.R."/>
        </authorList>
    </citation>
    <scope>NUCLEOTIDE SEQUENCE [LARGE SCALE GENOMIC DNA]</scope>
    <source>
        <strain evidence="13 14">Phaff 52-87</strain>
    </source>
</reference>
<feature type="transmembrane region" description="Helical" evidence="12">
    <location>
        <begin position="96"/>
        <end position="115"/>
    </location>
</feature>
<feature type="region of interest" description="Disordered" evidence="11">
    <location>
        <begin position="31"/>
        <end position="56"/>
    </location>
</feature>
<evidence type="ECO:0000256" key="9">
    <source>
        <dbReference type="ARBA" id="ARBA00023128"/>
    </source>
</evidence>
<comment type="subcellular location">
    <subcellularLocation>
        <location evidence="2">Mitochondrion inner membrane</location>
        <topology evidence="2">Single-pass membrane protein</topology>
    </subcellularLocation>
</comment>
<gene>
    <name evidence="13" type="ORF">BZA70DRAFT_184334</name>
</gene>
<evidence type="ECO:0000256" key="11">
    <source>
        <dbReference type="SAM" id="MobiDB-lite"/>
    </source>
</evidence>
<keyword evidence="9" id="KW-0496">Mitochondrion</keyword>
<evidence type="ECO:0000256" key="2">
    <source>
        <dbReference type="ARBA" id="ARBA00004434"/>
    </source>
</evidence>
<dbReference type="PANTHER" id="PTHR17130">
    <property type="entry name" value="MITOCHONDRIAL OUTER MEMBRANE PROTEIN 25"/>
    <property type="match status" value="1"/>
</dbReference>
<dbReference type="InterPro" id="IPR020164">
    <property type="entry name" value="Cyt_c_Oxase_assmbl_COX16"/>
</dbReference>
<dbReference type="Proteomes" id="UP001498771">
    <property type="component" value="Unassembled WGS sequence"/>
</dbReference>
<evidence type="ECO:0000256" key="10">
    <source>
        <dbReference type="ARBA" id="ARBA00023136"/>
    </source>
</evidence>
<keyword evidence="14" id="KW-1185">Reference proteome</keyword>
<sequence>MNNLTRLSRFTICRSWSRGLPRSFATTSFLRNAPPTGSPSSTASAPSPATPPPPKRYKRIVYVEEEDTRPEIIQKISRVINLVKNTYYGYAHRNPFLFYGLPFMTFMVLASFYLTEFTEIRYKAYDRARTLTPESELIPSTKQARKPLSQETREEYYERQMKLLNTNDAKTDYDMKRIERRAEEPPVRW</sequence>
<evidence type="ECO:0000256" key="8">
    <source>
        <dbReference type="ARBA" id="ARBA00022989"/>
    </source>
</evidence>
<evidence type="ECO:0000256" key="12">
    <source>
        <dbReference type="SAM" id="Phobius"/>
    </source>
</evidence>
<evidence type="ECO:0000256" key="1">
    <source>
        <dbReference type="ARBA" id="ARBA00002490"/>
    </source>
</evidence>
<dbReference type="PANTHER" id="PTHR17130:SF14">
    <property type="entry name" value="CYTOCHROME C OXIDASE ASSEMBLY PROTEIN COX16 HOMOLOG, MITOCHONDRIAL"/>
    <property type="match status" value="1"/>
</dbReference>
<evidence type="ECO:0000256" key="7">
    <source>
        <dbReference type="ARBA" id="ARBA00022792"/>
    </source>
</evidence>
<dbReference type="RefSeq" id="XP_064767811.1">
    <property type="nucleotide sequence ID" value="XM_064909967.1"/>
</dbReference>
<comment type="similarity">
    <text evidence="3">Belongs to the COX16 family.</text>
</comment>
<comment type="caution">
    <text evidence="13">The sequence shown here is derived from an EMBL/GenBank/DDBJ whole genome shotgun (WGS) entry which is preliminary data.</text>
</comment>